<dbReference type="InterPro" id="IPR014710">
    <property type="entry name" value="RmlC-like_jellyroll"/>
</dbReference>
<dbReference type="CDD" id="cd02208">
    <property type="entry name" value="cupin_RmlC-like"/>
    <property type="match status" value="1"/>
</dbReference>
<protein>
    <recommendedName>
        <fullName evidence="3">Cupin type-2 domain-containing protein</fullName>
    </recommendedName>
</protein>
<name>A0A423WVB3_9PEZI</name>
<feature type="compositionally biased region" description="Polar residues" evidence="2">
    <location>
        <begin position="235"/>
        <end position="244"/>
    </location>
</feature>
<dbReference type="InterPro" id="IPR051610">
    <property type="entry name" value="GPI/OXD"/>
</dbReference>
<dbReference type="InterPro" id="IPR011057">
    <property type="entry name" value="Mss4-like_sf"/>
</dbReference>
<keyword evidence="5" id="KW-1185">Reference proteome</keyword>
<organism evidence="4 5">
    <name type="scientific">Cytospora leucostoma</name>
    <dbReference type="NCBI Taxonomy" id="1230097"/>
    <lineage>
        <taxon>Eukaryota</taxon>
        <taxon>Fungi</taxon>
        <taxon>Dikarya</taxon>
        <taxon>Ascomycota</taxon>
        <taxon>Pezizomycotina</taxon>
        <taxon>Sordariomycetes</taxon>
        <taxon>Sordariomycetidae</taxon>
        <taxon>Diaporthales</taxon>
        <taxon>Cytosporaceae</taxon>
        <taxon>Cytospora</taxon>
    </lineage>
</organism>
<dbReference type="EMBL" id="LKEB01000038">
    <property type="protein sequence ID" value="ROW07496.1"/>
    <property type="molecule type" value="Genomic_DNA"/>
</dbReference>
<evidence type="ECO:0000256" key="1">
    <source>
        <dbReference type="ARBA" id="ARBA00022723"/>
    </source>
</evidence>
<gene>
    <name evidence="4" type="ORF">VPNG_07112</name>
</gene>
<dbReference type="Pfam" id="PF07883">
    <property type="entry name" value="Cupin_2"/>
    <property type="match status" value="1"/>
</dbReference>
<evidence type="ECO:0000313" key="4">
    <source>
        <dbReference type="EMBL" id="ROW07496.1"/>
    </source>
</evidence>
<dbReference type="InterPro" id="IPR011051">
    <property type="entry name" value="RmlC_Cupin_sf"/>
</dbReference>
<dbReference type="OrthoDB" id="2993351at2759"/>
<dbReference type="Gene3D" id="2.170.150.70">
    <property type="match status" value="1"/>
</dbReference>
<accession>A0A423WVB3</accession>
<sequence>MPQQDQKSARPVQLCRADEVHTGHGQTEGMIRQSAIVDKSPSLCGTLMRAQPHSSSAVHHHGAQDTIVYAVSGAGAIVSLDEEGNEQKQVLKPGDWALIPANREHQEVNDGDEEVVWVIAAPPTSDATSAAEYTPYAPAELASNMAQNSEQDLSHLAPGDELPPPEPVNPDKLTATCHCGRISVEMPTHPSKVNECQCTICYRYGALWSYFPQDDVNIYVNITKPASPSEGISKAQESTGSSQGPDGRSGLKSYVRSDGDGRIGFFFCEHCGCMTHWAMTGKGLAYLREKAEKKGRDASKPETGVNCRMLPPRLLEGVERSMDMVGHF</sequence>
<evidence type="ECO:0000313" key="5">
    <source>
        <dbReference type="Proteomes" id="UP000285146"/>
    </source>
</evidence>
<keyword evidence="1" id="KW-0479">Metal-binding</keyword>
<dbReference type="InterPro" id="IPR013096">
    <property type="entry name" value="Cupin_2"/>
</dbReference>
<comment type="caution">
    <text evidence="4">The sequence shown here is derived from an EMBL/GenBank/DDBJ whole genome shotgun (WGS) entry which is preliminary data.</text>
</comment>
<dbReference type="Proteomes" id="UP000285146">
    <property type="component" value="Unassembled WGS sequence"/>
</dbReference>
<dbReference type="AlphaFoldDB" id="A0A423WVB3"/>
<dbReference type="Gene3D" id="2.60.120.10">
    <property type="entry name" value="Jelly Rolls"/>
    <property type="match status" value="1"/>
</dbReference>
<evidence type="ECO:0000259" key="3">
    <source>
        <dbReference type="Pfam" id="PF07883"/>
    </source>
</evidence>
<evidence type="ECO:0000256" key="2">
    <source>
        <dbReference type="SAM" id="MobiDB-lite"/>
    </source>
</evidence>
<proteinExistence type="predicted"/>
<dbReference type="SUPFAM" id="SSF51182">
    <property type="entry name" value="RmlC-like cupins"/>
    <property type="match status" value="1"/>
</dbReference>
<dbReference type="InParanoid" id="A0A423WVB3"/>
<feature type="domain" description="Cupin type-2" evidence="3">
    <location>
        <begin position="47"/>
        <end position="118"/>
    </location>
</feature>
<reference evidence="4 5" key="1">
    <citation type="submission" date="2015-09" db="EMBL/GenBank/DDBJ databases">
        <title>Host preference determinants of Valsa canker pathogens revealed by comparative genomics.</title>
        <authorList>
            <person name="Yin Z."/>
            <person name="Huang L."/>
        </authorList>
    </citation>
    <scope>NUCLEOTIDE SEQUENCE [LARGE SCALE GENOMIC DNA]</scope>
    <source>
        <strain evidence="4 5">SXYLt</strain>
    </source>
</reference>
<dbReference type="GO" id="GO:0046872">
    <property type="term" value="F:metal ion binding"/>
    <property type="evidence" value="ECO:0007669"/>
    <property type="project" value="UniProtKB-KW"/>
</dbReference>
<feature type="region of interest" description="Disordered" evidence="2">
    <location>
        <begin position="227"/>
        <end position="253"/>
    </location>
</feature>
<dbReference type="SUPFAM" id="SSF51316">
    <property type="entry name" value="Mss4-like"/>
    <property type="match status" value="1"/>
</dbReference>
<dbReference type="PANTHER" id="PTHR35848">
    <property type="entry name" value="OXALATE-BINDING PROTEIN"/>
    <property type="match status" value="1"/>
</dbReference>